<organism evidence="8">
    <name type="scientific">Rhipicephalus pulchellus</name>
    <name type="common">Yellow backed tick</name>
    <name type="synonym">Dermacentor pulchellus</name>
    <dbReference type="NCBI Taxonomy" id="72859"/>
    <lineage>
        <taxon>Eukaryota</taxon>
        <taxon>Metazoa</taxon>
        <taxon>Ecdysozoa</taxon>
        <taxon>Arthropoda</taxon>
        <taxon>Chelicerata</taxon>
        <taxon>Arachnida</taxon>
        <taxon>Acari</taxon>
        <taxon>Parasitiformes</taxon>
        <taxon>Ixodida</taxon>
        <taxon>Ixodoidea</taxon>
        <taxon>Ixodidae</taxon>
        <taxon>Rhipicephalinae</taxon>
        <taxon>Rhipicephalus</taxon>
        <taxon>Rhipicephalus</taxon>
    </lineage>
</organism>
<keyword evidence="5 6" id="KW-0325">Glycoprotein</keyword>
<dbReference type="EMBL" id="GACK01007861">
    <property type="protein sequence ID" value="JAA57173.1"/>
    <property type="molecule type" value="mRNA"/>
</dbReference>
<name>L7M220_RHIPC</name>
<evidence type="ECO:0000256" key="1">
    <source>
        <dbReference type="ARBA" id="ARBA00004613"/>
    </source>
</evidence>
<evidence type="ECO:0000256" key="6">
    <source>
        <dbReference type="RuleBase" id="RU369006"/>
    </source>
</evidence>
<dbReference type="Gene3D" id="2.30.130.100">
    <property type="match status" value="1"/>
</dbReference>
<reference evidence="8" key="1">
    <citation type="submission" date="2012-11" db="EMBL/GenBank/DDBJ databases">
        <authorList>
            <person name="Lucero-Rivera Y.E."/>
            <person name="Tovar-Ramirez D."/>
        </authorList>
    </citation>
    <scope>NUCLEOTIDE SEQUENCE</scope>
    <source>
        <tissue evidence="8">Salivary gland</tissue>
    </source>
</reference>
<evidence type="ECO:0000256" key="3">
    <source>
        <dbReference type="ARBA" id="ARBA00022729"/>
    </source>
</evidence>
<evidence type="ECO:0000313" key="8">
    <source>
        <dbReference type="EMBL" id="JAA57173.1"/>
    </source>
</evidence>
<keyword evidence="3 6" id="KW-0732">Signal</keyword>
<reference evidence="8" key="2">
    <citation type="journal article" date="2015" name="J. Proteomics">
        <title>Sexual differences in the sialomes of the zebra tick, Rhipicephalus pulchellus.</title>
        <authorList>
            <person name="Tan A.W."/>
            <person name="Francischetti I.M."/>
            <person name="Slovak M."/>
            <person name="Kini R.M."/>
            <person name="Ribeiro J.M."/>
        </authorList>
    </citation>
    <scope>NUCLEOTIDE SEQUENCE</scope>
    <source>
        <tissue evidence="8">Salivary gland</tissue>
    </source>
</reference>
<feature type="signal peptide" evidence="7">
    <location>
        <begin position="1"/>
        <end position="19"/>
    </location>
</feature>
<dbReference type="PROSITE" id="PS51257">
    <property type="entry name" value="PROKAR_LIPOPROTEIN"/>
    <property type="match status" value="1"/>
</dbReference>
<dbReference type="InterPro" id="IPR045797">
    <property type="entry name" value="EVA_Class_A"/>
</dbReference>
<dbReference type="Pfam" id="PF19429">
    <property type="entry name" value="EVA_Class_A"/>
    <property type="match status" value="1"/>
</dbReference>
<sequence>MVRLFSWVVFFAIFGCSRGNADTSYGLTPCIRLPVNTSAGTKYIGCHHVRCPPESTMSQTNLCGRECVALLSGASNYMKIGVNYKCRLGECNEANKCITFDLFIDCWRYIEKPSIDTP</sequence>
<evidence type="ECO:0000256" key="2">
    <source>
        <dbReference type="ARBA" id="ARBA00022525"/>
    </source>
</evidence>
<protein>
    <recommendedName>
        <fullName evidence="6">Evasin</fullName>
    </recommendedName>
</protein>
<comment type="function">
    <text evidence="6">Salivary chemokine-binding protein which binds to host chemokines.</text>
</comment>
<keyword evidence="4 6" id="KW-1015">Disulfide bond</keyword>
<accession>L7M220</accession>
<evidence type="ECO:0000256" key="4">
    <source>
        <dbReference type="ARBA" id="ARBA00023157"/>
    </source>
</evidence>
<feature type="chain" id="PRO_5003981722" description="Evasin" evidence="7">
    <location>
        <begin position="20"/>
        <end position="118"/>
    </location>
</feature>
<evidence type="ECO:0000256" key="7">
    <source>
        <dbReference type="SAM" id="SignalP"/>
    </source>
</evidence>
<dbReference type="GO" id="GO:0019957">
    <property type="term" value="F:C-C chemokine binding"/>
    <property type="evidence" value="ECO:0007669"/>
    <property type="project" value="InterPro"/>
</dbReference>
<proteinExistence type="evidence at transcript level"/>
<dbReference type="AlphaFoldDB" id="L7M220"/>
<evidence type="ECO:0000256" key="5">
    <source>
        <dbReference type="ARBA" id="ARBA00023180"/>
    </source>
</evidence>
<comment type="subcellular location">
    <subcellularLocation>
        <location evidence="1 6">Secreted</location>
    </subcellularLocation>
</comment>
<dbReference type="GO" id="GO:0005576">
    <property type="term" value="C:extracellular region"/>
    <property type="evidence" value="ECO:0007669"/>
    <property type="project" value="UniProtKB-SubCell"/>
</dbReference>
<keyword evidence="2 6" id="KW-0964">Secreted</keyword>